<dbReference type="EMBL" id="JAYKXP010000019">
    <property type="protein sequence ID" value="KAK7047559.1"/>
    <property type="molecule type" value="Genomic_DNA"/>
</dbReference>
<keyword evidence="2" id="KW-1185">Reference proteome</keyword>
<dbReference type="AlphaFoldDB" id="A0AAW0D864"/>
<name>A0AAW0D864_9AGAR</name>
<comment type="caution">
    <text evidence="1">The sequence shown here is derived from an EMBL/GenBank/DDBJ whole genome shotgun (WGS) entry which is preliminary data.</text>
</comment>
<evidence type="ECO:0008006" key="3">
    <source>
        <dbReference type="Google" id="ProtNLM"/>
    </source>
</evidence>
<gene>
    <name evidence="1" type="ORF">VNI00_006327</name>
</gene>
<protein>
    <recommendedName>
        <fullName evidence="3">Secreted protein</fullName>
    </recommendedName>
</protein>
<accession>A0AAW0D864</accession>
<sequence length="113" mass="12744">MAVTTVQAASCNDANLFICVEGGRRIGLEGRSMGRREKFCGENRWKDQKCFKYVGNRGNPTPVYITLDKPGANSQKTCWDALENILNQCTGDGTYEYNGAHYRMSWCTYIKPC</sequence>
<evidence type="ECO:0000313" key="2">
    <source>
        <dbReference type="Proteomes" id="UP001383192"/>
    </source>
</evidence>
<dbReference type="Proteomes" id="UP001383192">
    <property type="component" value="Unassembled WGS sequence"/>
</dbReference>
<evidence type="ECO:0000313" key="1">
    <source>
        <dbReference type="EMBL" id="KAK7047559.1"/>
    </source>
</evidence>
<reference evidence="1 2" key="1">
    <citation type="submission" date="2024-01" db="EMBL/GenBank/DDBJ databases">
        <title>A draft genome for a cacao thread blight-causing isolate of Paramarasmius palmivorus.</title>
        <authorList>
            <person name="Baruah I.K."/>
            <person name="Bukari Y."/>
            <person name="Amoako-Attah I."/>
            <person name="Meinhardt L.W."/>
            <person name="Bailey B.A."/>
            <person name="Cohen S.P."/>
        </authorList>
    </citation>
    <scope>NUCLEOTIDE SEQUENCE [LARGE SCALE GENOMIC DNA]</scope>
    <source>
        <strain evidence="1 2">GH-12</strain>
    </source>
</reference>
<organism evidence="1 2">
    <name type="scientific">Paramarasmius palmivorus</name>
    <dbReference type="NCBI Taxonomy" id="297713"/>
    <lineage>
        <taxon>Eukaryota</taxon>
        <taxon>Fungi</taxon>
        <taxon>Dikarya</taxon>
        <taxon>Basidiomycota</taxon>
        <taxon>Agaricomycotina</taxon>
        <taxon>Agaricomycetes</taxon>
        <taxon>Agaricomycetidae</taxon>
        <taxon>Agaricales</taxon>
        <taxon>Marasmiineae</taxon>
        <taxon>Marasmiaceae</taxon>
        <taxon>Paramarasmius</taxon>
    </lineage>
</organism>
<proteinExistence type="predicted"/>